<reference evidence="3" key="1">
    <citation type="submission" date="2016-11" db="UniProtKB">
        <authorList>
            <consortium name="WormBaseParasite"/>
        </authorList>
    </citation>
    <scope>IDENTIFICATION</scope>
</reference>
<dbReference type="AlphaFoldDB" id="A0A1I8B0D4"/>
<sequence length="65" mass="7753">MNILFLIKLNFLLIFIFLINENIAYIENGPFSKLIRAKRDDDLDDYVRSWPYNVPGLVKCFSHFQ</sequence>
<organism evidence="2 3">
    <name type="scientific">Meloidogyne hapla</name>
    <name type="common">Root-knot nematode worm</name>
    <dbReference type="NCBI Taxonomy" id="6305"/>
    <lineage>
        <taxon>Eukaryota</taxon>
        <taxon>Metazoa</taxon>
        <taxon>Ecdysozoa</taxon>
        <taxon>Nematoda</taxon>
        <taxon>Chromadorea</taxon>
        <taxon>Rhabditida</taxon>
        <taxon>Tylenchina</taxon>
        <taxon>Tylenchomorpha</taxon>
        <taxon>Tylenchoidea</taxon>
        <taxon>Meloidogynidae</taxon>
        <taxon>Meloidogyninae</taxon>
        <taxon>Meloidogyne</taxon>
    </lineage>
</organism>
<keyword evidence="1" id="KW-0812">Transmembrane</keyword>
<name>A0A1I8B0D4_MELHA</name>
<evidence type="ECO:0000313" key="2">
    <source>
        <dbReference type="Proteomes" id="UP000095281"/>
    </source>
</evidence>
<evidence type="ECO:0000313" key="3">
    <source>
        <dbReference type="WBParaSite" id="MhA1_Contig1140.frz3.gene2"/>
    </source>
</evidence>
<keyword evidence="1" id="KW-0472">Membrane</keyword>
<protein>
    <submittedName>
        <fullName evidence="3">Uncharacterized protein</fullName>
    </submittedName>
</protein>
<keyword evidence="1" id="KW-1133">Transmembrane helix</keyword>
<accession>A0A1I8B0D4</accession>
<dbReference type="Proteomes" id="UP000095281">
    <property type="component" value="Unplaced"/>
</dbReference>
<proteinExistence type="predicted"/>
<dbReference type="WBParaSite" id="MhA1_Contig1140.frz3.gene2">
    <property type="protein sequence ID" value="MhA1_Contig1140.frz3.gene2"/>
    <property type="gene ID" value="MhA1_Contig1140.frz3.gene2"/>
</dbReference>
<evidence type="ECO:0000256" key="1">
    <source>
        <dbReference type="SAM" id="Phobius"/>
    </source>
</evidence>
<feature type="transmembrane region" description="Helical" evidence="1">
    <location>
        <begin position="6"/>
        <end position="26"/>
    </location>
</feature>
<keyword evidence="2" id="KW-1185">Reference proteome</keyword>